<sequence length="82" mass="9316">MPKCILICEKGGLYRPSLEGHSIQRNTRTKKCGCPFKLQGVPQPPYGVMWSLKVVKGFHNHEPAESFEGYEYPSRLTQFSSN</sequence>
<gene>
    <name evidence="1" type="ORF">RHMOL_Rhmol01G0200300</name>
</gene>
<dbReference type="EMBL" id="CM046388">
    <property type="protein sequence ID" value="KAI8572457.1"/>
    <property type="molecule type" value="Genomic_DNA"/>
</dbReference>
<name>A0ACC0Q6J7_RHOML</name>
<organism evidence="1 2">
    <name type="scientific">Rhododendron molle</name>
    <name type="common">Chinese azalea</name>
    <name type="synonym">Azalea mollis</name>
    <dbReference type="NCBI Taxonomy" id="49168"/>
    <lineage>
        <taxon>Eukaryota</taxon>
        <taxon>Viridiplantae</taxon>
        <taxon>Streptophyta</taxon>
        <taxon>Embryophyta</taxon>
        <taxon>Tracheophyta</taxon>
        <taxon>Spermatophyta</taxon>
        <taxon>Magnoliopsida</taxon>
        <taxon>eudicotyledons</taxon>
        <taxon>Gunneridae</taxon>
        <taxon>Pentapetalae</taxon>
        <taxon>asterids</taxon>
        <taxon>Ericales</taxon>
        <taxon>Ericaceae</taxon>
        <taxon>Ericoideae</taxon>
        <taxon>Rhodoreae</taxon>
        <taxon>Rhododendron</taxon>
    </lineage>
</organism>
<keyword evidence="2" id="KW-1185">Reference proteome</keyword>
<evidence type="ECO:0000313" key="1">
    <source>
        <dbReference type="EMBL" id="KAI8572457.1"/>
    </source>
</evidence>
<evidence type="ECO:0000313" key="2">
    <source>
        <dbReference type="Proteomes" id="UP001062846"/>
    </source>
</evidence>
<accession>A0ACC0Q6J7</accession>
<dbReference type="Proteomes" id="UP001062846">
    <property type="component" value="Chromosome 1"/>
</dbReference>
<reference evidence="1" key="1">
    <citation type="submission" date="2022-02" db="EMBL/GenBank/DDBJ databases">
        <title>Plant Genome Project.</title>
        <authorList>
            <person name="Zhang R.-G."/>
        </authorList>
    </citation>
    <scope>NUCLEOTIDE SEQUENCE</scope>
    <source>
        <strain evidence="1">AT1</strain>
    </source>
</reference>
<protein>
    <submittedName>
        <fullName evidence="1">Uncharacterized protein</fullName>
    </submittedName>
</protein>
<proteinExistence type="predicted"/>
<comment type="caution">
    <text evidence="1">The sequence shown here is derived from an EMBL/GenBank/DDBJ whole genome shotgun (WGS) entry which is preliminary data.</text>
</comment>